<dbReference type="AlphaFoldDB" id="G0QQ63"/>
<dbReference type="Proteomes" id="UP000008983">
    <property type="component" value="Unassembled WGS sequence"/>
</dbReference>
<organism evidence="1 2">
    <name type="scientific">Ichthyophthirius multifiliis</name>
    <name type="common">White spot disease agent</name>
    <name type="synonym">Ich</name>
    <dbReference type="NCBI Taxonomy" id="5932"/>
    <lineage>
        <taxon>Eukaryota</taxon>
        <taxon>Sar</taxon>
        <taxon>Alveolata</taxon>
        <taxon>Ciliophora</taxon>
        <taxon>Intramacronucleata</taxon>
        <taxon>Oligohymenophorea</taxon>
        <taxon>Hymenostomatida</taxon>
        <taxon>Ophryoglenina</taxon>
        <taxon>Ichthyophthirius</taxon>
    </lineage>
</organism>
<evidence type="ECO:0000313" key="1">
    <source>
        <dbReference type="EMBL" id="EGR32642.1"/>
    </source>
</evidence>
<protein>
    <submittedName>
        <fullName evidence="1">Uncharacterized protein</fullName>
    </submittedName>
</protein>
<dbReference type="InParanoid" id="G0QQ63"/>
<name>G0QQ63_ICHMU</name>
<sequence length="175" mass="21274">MNSKQKKTILFAMLKVYLIQKKNLKEEKMLILLIKIQLQQLMALENGLIMELTQLYIVEIQLKMLNKYINLMCQNIYLIQNFYQQILHQQVQIYQDLVLLYQQQWIKTKIYQSLHIQEIQDIVYLEQMKIKILNQYIYLKNNKDLLTFLYKQEAKVLEIPRNKQLNNSMKSIIMI</sequence>
<dbReference type="RefSeq" id="XP_004036628.1">
    <property type="nucleotide sequence ID" value="XM_004036580.1"/>
</dbReference>
<dbReference type="EMBL" id="GL983616">
    <property type="protein sequence ID" value="EGR32642.1"/>
    <property type="molecule type" value="Genomic_DNA"/>
</dbReference>
<evidence type="ECO:0000313" key="2">
    <source>
        <dbReference type="Proteomes" id="UP000008983"/>
    </source>
</evidence>
<accession>G0QQ63</accession>
<reference evidence="1 2" key="1">
    <citation type="submission" date="2011-07" db="EMBL/GenBank/DDBJ databases">
        <authorList>
            <person name="Coyne R."/>
            <person name="Brami D."/>
            <person name="Johnson J."/>
            <person name="Hostetler J."/>
            <person name="Hannick L."/>
            <person name="Clark T."/>
            <person name="Cassidy-Hanley D."/>
            <person name="Inman J."/>
        </authorList>
    </citation>
    <scope>NUCLEOTIDE SEQUENCE [LARGE SCALE GENOMIC DNA]</scope>
    <source>
        <strain evidence="1 2">G5</strain>
    </source>
</reference>
<keyword evidence="2" id="KW-1185">Reference proteome</keyword>
<gene>
    <name evidence="1" type="ORF">IMG5_075790</name>
</gene>
<proteinExistence type="predicted"/>
<dbReference type="GeneID" id="14908807"/>